<evidence type="ECO:0000256" key="17">
    <source>
        <dbReference type="RuleBase" id="RU003426"/>
    </source>
</evidence>
<dbReference type="EMBL" id="CAKAEH010001535">
    <property type="protein sequence ID" value="CAG9537281.1"/>
    <property type="molecule type" value="Genomic_DNA"/>
</dbReference>
<feature type="binding site" evidence="16">
    <location>
        <position position="1167"/>
    </location>
    <ligand>
        <name>Zn(2+)</name>
        <dbReference type="ChEBI" id="CHEBI:29105"/>
    </ligand>
</feature>
<accession>A0A8J2M7T8</accession>
<comment type="subunit">
    <text evidence="16">Monomer.</text>
</comment>
<comment type="function">
    <text evidence="16">Catalyzes the attachment of alanine to tRNA(Ala) in a two-step reaction: alanine is first activated by ATP to form Ala-AMP and then transferred to the acceptor end of tRNA(Ala). Also edits incorrectly charged tRNA(Ala) via its editing domain.</text>
</comment>
<evidence type="ECO:0000256" key="12">
    <source>
        <dbReference type="ARBA" id="ARBA00022917"/>
    </source>
</evidence>
<dbReference type="InterPro" id="IPR018163">
    <property type="entry name" value="Thr/Ala-tRNA-synth_IIc_edit"/>
</dbReference>
<dbReference type="HAMAP" id="MF_00036_B">
    <property type="entry name" value="Ala_tRNA_synth_B"/>
    <property type="match status" value="1"/>
</dbReference>
<comment type="cofactor">
    <cofactor evidence="2">
        <name>Mg(2+)</name>
        <dbReference type="ChEBI" id="CHEBI:18420"/>
    </cofactor>
</comment>
<keyword evidence="14 16" id="KW-0030">Aminoacyl-tRNA synthetase</keyword>
<comment type="cofactor">
    <cofactor evidence="1">
        <name>Mn(2+)</name>
        <dbReference type="ChEBI" id="CHEBI:29035"/>
    </cofactor>
</comment>
<feature type="binding site" evidence="16">
    <location>
        <position position="1285"/>
    </location>
    <ligand>
        <name>Zn(2+)</name>
        <dbReference type="ChEBI" id="CHEBI:29105"/>
    </ligand>
</feature>
<keyword evidence="5 16" id="KW-0820">tRNA-binding</keyword>
<dbReference type="GO" id="GO:0004473">
    <property type="term" value="F:malate dehydrogenase (decarboxylating) (NADP+) activity"/>
    <property type="evidence" value="ECO:0007669"/>
    <property type="project" value="UniProtKB-ARBA"/>
</dbReference>
<evidence type="ECO:0000259" key="18">
    <source>
        <dbReference type="PROSITE" id="PS50860"/>
    </source>
</evidence>
<evidence type="ECO:0000256" key="10">
    <source>
        <dbReference type="ARBA" id="ARBA00022840"/>
    </source>
</evidence>
<keyword evidence="20" id="KW-1185">Reference proteome</keyword>
<dbReference type="CDD" id="cd00673">
    <property type="entry name" value="AlaRS_core"/>
    <property type="match status" value="1"/>
</dbReference>
<dbReference type="OrthoDB" id="2423964at2759"/>
<dbReference type="FunFam" id="3.30.980.10:FF:000004">
    <property type="entry name" value="Alanine--tRNA ligase, cytoplasmic"/>
    <property type="match status" value="1"/>
</dbReference>
<dbReference type="InterPro" id="IPR045864">
    <property type="entry name" value="aa-tRNA-synth_II/BPL/LPL"/>
</dbReference>
<dbReference type="InterPro" id="IPR050058">
    <property type="entry name" value="Ala-tRNA_ligase"/>
</dbReference>
<evidence type="ECO:0000256" key="3">
    <source>
        <dbReference type="ARBA" id="ARBA00008429"/>
    </source>
</evidence>
<keyword evidence="9 16" id="KW-0862">Zinc</keyword>
<evidence type="ECO:0000256" key="13">
    <source>
        <dbReference type="ARBA" id="ARBA00023002"/>
    </source>
</evidence>
<dbReference type="InterPro" id="IPR002318">
    <property type="entry name" value="Ala-tRNA-lgiase_IIc"/>
</dbReference>
<keyword evidence="11 16" id="KW-0694">RNA-binding</keyword>
<evidence type="ECO:0000256" key="7">
    <source>
        <dbReference type="ARBA" id="ARBA00022723"/>
    </source>
</evidence>
<dbReference type="InterPro" id="IPR037062">
    <property type="entry name" value="Malic_N_dom_sf"/>
</dbReference>
<dbReference type="InterPro" id="IPR018162">
    <property type="entry name" value="Ala-tRNA-ligase_IIc_anticod-bd"/>
</dbReference>
<proteinExistence type="inferred from homology"/>
<feature type="binding site" evidence="16">
    <location>
        <position position="1171"/>
    </location>
    <ligand>
        <name>Zn(2+)</name>
        <dbReference type="ChEBI" id="CHEBI:29105"/>
    </ligand>
</feature>
<dbReference type="InterPro" id="IPR012301">
    <property type="entry name" value="Malic_N_dom"/>
</dbReference>
<comment type="similarity">
    <text evidence="3">Belongs to the class-II aminoacyl-tRNA synthetase family. Alax-L subfamily.</text>
</comment>
<evidence type="ECO:0000256" key="8">
    <source>
        <dbReference type="ARBA" id="ARBA00022741"/>
    </source>
</evidence>
<feature type="binding site" evidence="16">
    <location>
        <position position="1281"/>
    </location>
    <ligand>
        <name>Zn(2+)</name>
        <dbReference type="ChEBI" id="CHEBI:29105"/>
    </ligand>
</feature>
<dbReference type="SUPFAM" id="SSF101353">
    <property type="entry name" value="Putative anticodon-binding domain of alanyl-tRNA synthetase (AlaRS)"/>
    <property type="match status" value="1"/>
</dbReference>
<evidence type="ECO:0000256" key="1">
    <source>
        <dbReference type="ARBA" id="ARBA00001936"/>
    </source>
</evidence>
<dbReference type="InterPro" id="IPR018164">
    <property type="entry name" value="Ala-tRNA-synth_IIc_N"/>
</dbReference>
<dbReference type="InterPro" id="IPR012302">
    <property type="entry name" value="Malic_NAD-bd"/>
</dbReference>
<dbReference type="NCBIfam" id="NF010052">
    <property type="entry name" value="PRK13529.1"/>
    <property type="match status" value="1"/>
</dbReference>
<dbReference type="Pfam" id="PF00390">
    <property type="entry name" value="malic"/>
    <property type="match status" value="1"/>
</dbReference>
<dbReference type="Proteomes" id="UP000746747">
    <property type="component" value="Unassembled WGS sequence"/>
</dbReference>
<dbReference type="PANTHER" id="PTHR11777:SF9">
    <property type="entry name" value="ALANINE--TRNA LIGASE, CYTOPLASMIC"/>
    <property type="match status" value="1"/>
</dbReference>
<dbReference type="SMART" id="SM01274">
    <property type="entry name" value="malic"/>
    <property type="match status" value="1"/>
</dbReference>
<dbReference type="PROSITE" id="PS50860">
    <property type="entry name" value="AA_TRNA_LIGASE_II_ALA"/>
    <property type="match status" value="1"/>
</dbReference>
<dbReference type="PANTHER" id="PTHR11777">
    <property type="entry name" value="ALANYL-TRNA SYNTHETASE"/>
    <property type="match status" value="1"/>
</dbReference>
<dbReference type="GO" id="GO:0005739">
    <property type="term" value="C:mitochondrion"/>
    <property type="evidence" value="ECO:0007669"/>
    <property type="project" value="TreeGrafter"/>
</dbReference>
<comment type="similarity">
    <text evidence="4 17">Belongs to the malic enzymes family.</text>
</comment>
<comment type="catalytic activity">
    <reaction evidence="15 16">
        <text>tRNA(Ala) + L-alanine + ATP = L-alanyl-tRNA(Ala) + AMP + diphosphate</text>
        <dbReference type="Rhea" id="RHEA:12540"/>
        <dbReference type="Rhea" id="RHEA-COMP:9657"/>
        <dbReference type="Rhea" id="RHEA-COMP:9923"/>
        <dbReference type="ChEBI" id="CHEBI:30616"/>
        <dbReference type="ChEBI" id="CHEBI:33019"/>
        <dbReference type="ChEBI" id="CHEBI:57972"/>
        <dbReference type="ChEBI" id="CHEBI:78442"/>
        <dbReference type="ChEBI" id="CHEBI:78497"/>
        <dbReference type="ChEBI" id="CHEBI:456215"/>
        <dbReference type="EC" id="6.1.1.7"/>
    </reaction>
</comment>
<evidence type="ECO:0000256" key="9">
    <source>
        <dbReference type="ARBA" id="ARBA00022833"/>
    </source>
</evidence>
<dbReference type="GO" id="GO:0008270">
    <property type="term" value="F:zinc ion binding"/>
    <property type="evidence" value="ECO:0007669"/>
    <property type="project" value="UniProtKB-UniRule"/>
</dbReference>
<dbReference type="GO" id="GO:0051287">
    <property type="term" value="F:NAD binding"/>
    <property type="evidence" value="ECO:0007669"/>
    <property type="project" value="InterPro"/>
</dbReference>
<comment type="caution">
    <text evidence="19">The sequence shown here is derived from an EMBL/GenBank/DDBJ whole genome shotgun (WGS) entry which is preliminary data.</text>
</comment>
<dbReference type="NCBIfam" id="TIGR00344">
    <property type="entry name" value="alaS"/>
    <property type="match status" value="1"/>
</dbReference>
<keyword evidence="10 16" id="KW-0067">ATP-binding</keyword>
<dbReference type="GO" id="GO:0000049">
    <property type="term" value="F:tRNA binding"/>
    <property type="evidence" value="ECO:0007669"/>
    <property type="project" value="UniProtKB-KW"/>
</dbReference>
<dbReference type="Gene3D" id="2.40.30.130">
    <property type="match status" value="1"/>
</dbReference>
<dbReference type="Pfam" id="PF01411">
    <property type="entry name" value="tRNA-synt_2c"/>
    <property type="match status" value="1"/>
</dbReference>
<name>A0A8J2M7T8_9BILA</name>
<dbReference type="GO" id="GO:0005524">
    <property type="term" value="F:ATP binding"/>
    <property type="evidence" value="ECO:0007669"/>
    <property type="project" value="UniProtKB-UniRule"/>
</dbReference>
<evidence type="ECO:0000256" key="11">
    <source>
        <dbReference type="ARBA" id="ARBA00022884"/>
    </source>
</evidence>
<evidence type="ECO:0000256" key="5">
    <source>
        <dbReference type="ARBA" id="ARBA00022555"/>
    </source>
</evidence>
<dbReference type="InterPro" id="IPR009000">
    <property type="entry name" value="Transl_B-barrel_sf"/>
</dbReference>
<dbReference type="InterPro" id="IPR012947">
    <property type="entry name" value="tRNA_SAD"/>
</dbReference>
<dbReference type="SMART" id="SM00863">
    <property type="entry name" value="tRNA_SAD"/>
    <property type="match status" value="1"/>
</dbReference>
<dbReference type="PRINTS" id="PR00072">
    <property type="entry name" value="MALOXRDTASE"/>
</dbReference>
<dbReference type="PROSITE" id="PS00331">
    <property type="entry name" value="MALIC_ENZYMES"/>
    <property type="match status" value="1"/>
</dbReference>
<dbReference type="Pfam" id="PF07973">
    <property type="entry name" value="tRNA_SAD"/>
    <property type="match status" value="1"/>
</dbReference>
<dbReference type="Gene3D" id="3.30.930.10">
    <property type="entry name" value="Bira Bifunctional Protein, Domain 2"/>
    <property type="match status" value="1"/>
</dbReference>
<dbReference type="SUPFAM" id="SSF51735">
    <property type="entry name" value="NAD(P)-binding Rossmann-fold domains"/>
    <property type="match status" value="1"/>
</dbReference>
<dbReference type="Gene3D" id="3.40.50.10380">
    <property type="entry name" value="Malic enzyme, N-terminal domain"/>
    <property type="match status" value="1"/>
</dbReference>
<dbReference type="Gene3D" id="3.30.980.10">
    <property type="entry name" value="Threonyl-trna Synthetase, Chain A, domain 2"/>
    <property type="match status" value="1"/>
</dbReference>
<keyword evidence="13 17" id="KW-0560">Oxidoreductase</keyword>
<dbReference type="InterPro" id="IPR015884">
    <property type="entry name" value="Malic_enzyme_CS"/>
</dbReference>
<dbReference type="SMART" id="SM00919">
    <property type="entry name" value="Malic_M"/>
    <property type="match status" value="1"/>
</dbReference>
<dbReference type="FunFam" id="3.40.50.720:FF:000060">
    <property type="entry name" value="Malic enzyme"/>
    <property type="match status" value="1"/>
</dbReference>
<dbReference type="SUPFAM" id="SSF53223">
    <property type="entry name" value="Aminoacid dehydrogenase-like, N-terminal domain"/>
    <property type="match status" value="1"/>
</dbReference>
<dbReference type="Pfam" id="PF03949">
    <property type="entry name" value="Malic_M"/>
    <property type="match status" value="1"/>
</dbReference>
<dbReference type="InterPro" id="IPR001891">
    <property type="entry name" value="Malic_OxRdtase"/>
</dbReference>
<dbReference type="GO" id="GO:0006419">
    <property type="term" value="P:alanyl-tRNA aminoacylation"/>
    <property type="evidence" value="ECO:0007669"/>
    <property type="project" value="InterPro"/>
</dbReference>
<dbReference type="SUPFAM" id="SSF55186">
    <property type="entry name" value="ThrRS/AlaRS common domain"/>
    <property type="match status" value="1"/>
</dbReference>
<dbReference type="InterPro" id="IPR023033">
    <property type="entry name" value="Ala_tRNA_ligase_euk/bac"/>
</dbReference>
<evidence type="ECO:0000256" key="14">
    <source>
        <dbReference type="ARBA" id="ARBA00023146"/>
    </source>
</evidence>
<keyword evidence="7 16" id="KW-0479">Metal-binding</keyword>
<dbReference type="SUPFAM" id="SSF50447">
    <property type="entry name" value="Translation proteins"/>
    <property type="match status" value="1"/>
</dbReference>
<dbReference type="InterPro" id="IPR036291">
    <property type="entry name" value="NAD(P)-bd_dom_sf"/>
</dbReference>
<protein>
    <recommendedName>
        <fullName evidence="17">Malic enzyme</fullName>
    </recommendedName>
</protein>
<dbReference type="SUPFAM" id="SSF55681">
    <property type="entry name" value="Class II aaRS and biotin synthetases"/>
    <property type="match status" value="1"/>
</dbReference>
<evidence type="ECO:0000313" key="20">
    <source>
        <dbReference type="Proteomes" id="UP000746747"/>
    </source>
</evidence>
<keyword evidence="6 16" id="KW-0436">Ligase</keyword>
<dbReference type="InterPro" id="IPR046346">
    <property type="entry name" value="Aminoacid_DH-like_N_sf"/>
</dbReference>
<feature type="domain" description="Alanyl-transfer RNA synthetases family profile" evidence="18">
    <location>
        <begin position="581"/>
        <end position="1324"/>
    </location>
</feature>
<dbReference type="CDD" id="cd05312">
    <property type="entry name" value="NAD_bind_1_malic_enz"/>
    <property type="match status" value="1"/>
</dbReference>
<dbReference type="InterPro" id="IPR018165">
    <property type="entry name" value="Ala-tRNA-synth_IIc_core"/>
</dbReference>
<gene>
    <name evidence="19" type="ORF">CJOHNSTONI_LOCUS7113</name>
</gene>
<evidence type="ECO:0000256" key="16">
    <source>
        <dbReference type="HAMAP-Rule" id="MF_03133"/>
    </source>
</evidence>
<reference evidence="19" key="1">
    <citation type="submission" date="2021-09" db="EMBL/GenBank/DDBJ databases">
        <authorList>
            <consortium name="Pathogen Informatics"/>
        </authorList>
    </citation>
    <scope>NUCLEOTIDE SEQUENCE</scope>
</reference>
<comment type="domain">
    <text evidence="16">Consists of three domains; the N-terminal catalytic domain, the editing domain and the C-terminal C-Ala domain. The editing domain removes incorrectly charged amino acids, while the C-Ala domain, along with tRNA(Ala), serves as a bridge to cooperatively bring together the editing and aminoacylation centers thus stimulating deacylation of misacylated tRNAs.</text>
</comment>
<dbReference type="Gene3D" id="3.40.50.720">
    <property type="entry name" value="NAD(P)-binding Rossmann-like Domain"/>
    <property type="match status" value="1"/>
</dbReference>
<evidence type="ECO:0000256" key="2">
    <source>
        <dbReference type="ARBA" id="ARBA00001946"/>
    </source>
</evidence>
<evidence type="ECO:0000256" key="15">
    <source>
        <dbReference type="ARBA" id="ARBA00048300"/>
    </source>
</evidence>
<comment type="cofactor">
    <cofactor evidence="16">
        <name>Zn(2+)</name>
        <dbReference type="ChEBI" id="CHEBI:29105"/>
    </cofactor>
    <text evidence="16">Binds 1 zinc ion per subunit.</text>
</comment>
<keyword evidence="8 16" id="KW-0547">Nucleotide-binding</keyword>
<organism evidence="19 20">
    <name type="scientific">Cercopithifilaria johnstoni</name>
    <dbReference type="NCBI Taxonomy" id="2874296"/>
    <lineage>
        <taxon>Eukaryota</taxon>
        <taxon>Metazoa</taxon>
        <taxon>Ecdysozoa</taxon>
        <taxon>Nematoda</taxon>
        <taxon>Chromadorea</taxon>
        <taxon>Rhabditida</taxon>
        <taxon>Spirurina</taxon>
        <taxon>Spiruromorpha</taxon>
        <taxon>Filarioidea</taxon>
        <taxon>Onchocercidae</taxon>
        <taxon>Cercopithifilaria</taxon>
    </lineage>
</organism>
<sequence length="1389" mass="157986">MSFTLYERQYFGIHGLLPPAFMTEDQEAYRVITNLRQQPDDLARYVQLDSLQESNEKLYYRVICDHFKELLPIVYTPTVGLACQKFGFIYRRPKGLYVTINDNSISKIYHILSNWPEMDVRVIVITDGERILGLGDLGCYGMGISVGKLSLYVALAGVLPKWCLPVVLDVGTDNETLLKDPFYTGLRRKRTRGEEYHHFVDNFMKASTKKFGQNVLIQFEDFARQNAYHLLDRYRNRYCVFNDDIQGTASVALAGLLACRKHTGRPLSAEKIIFFGAGSAAMGIADLCILQMEREGIERKNARSRIYLMDADGLITQNRLHIEKEHIPYAKIMPETKNLLELIKNIQPTALIGVSTVAGAFNEEIIRSMAELNPKPIIFALSNPTKNAECTAEQAIRWTDGKVLFASGSPFDNVEYKGKIYKPGQGNNSYIFPGVGMAAILFRIRHIDNEMFLIAAREVANNVNDDDFKHKRLYPSLNRIREVSVKIILAVGKYSYKKNLAELYPQPANMENFVRSQMYQTAYTDMIDYTYNWPKDDMVHGYPVPYDQEKIGDVFAMNKLWRNSTCYTWPITCLQLHIRRLSAHQIRLSFLQYFKEHDHTFVPSSSVIPEDDNSVAFVNAGMNQFKPLFLGAKYTEGKFAALRNVVNWQKCIRVGGKHNDFDDVGRDLTHHTFFEMLGNYSFGGYSKAEACLYAWNFLTDVLRVPADRLYITYFGGDENMKLKEDRECRDIWIKLGVPEDRVLGFCSNHNFWEMAETGPCGPCTEIHYDLIGNRKAQKLVNSNDPTVVEVWNLVFMQFSRDVSGRISNLPTMYIDCGMGFERLVSIVQGLRSTYDTDVFMPLMKIIHKYSKVEEYSGRFGDIDTAYRIIADHLRAACIMISDGVEPGSRNRGYHLRRILRRAALNLILTLGAERGTLASLVPDFINHITLLYDSVAERKTIIAKTIMSEEELFWRSFDKGSKLLEDNIALQQHVLSGEIAWMLSGTYGLPLAITQKICNEKGLKVDVDGFYQCLTKFQKTQKAEEESWQKVDLEEMILNGVKPTNDSEKYGCRRIELGKYEFPSKRGTAMAIFDVNGKNVMALKSGEIGSVIMDSTVFFAEQGGQLCDTGILRDSLNNVIFIVNSAKRRNGYIIHTGKVADGQTLEKGLNLMQIIDSKQRFSLMCGHTATHILHFALEKVFGGSVRQMGSFIGPDKLHFDFFVPDEEFTLEKIEEVMETVNKIIKSNLNVTVKCILQEELGPMRKNFSAFDISQESAFDGSYRIVTVESSRLVGQDIIEPCCGTHVSNTGDIRQFVIIGQKSRGANVRRIYAVTNSAALESIDNATKLKDKLSHALKDFNETFIDTHKLMEEFQKNLPLPSKPSIYEMLKTVKKRNRHLSQKLRSSGAN</sequence>
<dbReference type="FunFam" id="3.40.50.10380:FF:000004">
    <property type="entry name" value="Malic enzyme"/>
    <property type="match status" value="1"/>
</dbReference>
<keyword evidence="12 16" id="KW-0648">Protein biosynthesis</keyword>
<evidence type="ECO:0000256" key="6">
    <source>
        <dbReference type="ARBA" id="ARBA00022598"/>
    </source>
</evidence>
<dbReference type="FunFam" id="3.30.930.10:FF:000011">
    <property type="entry name" value="Alanine--tRNA ligase, cytoplasmic"/>
    <property type="match status" value="1"/>
</dbReference>
<evidence type="ECO:0000313" key="19">
    <source>
        <dbReference type="EMBL" id="CAG9537281.1"/>
    </source>
</evidence>
<dbReference type="GO" id="GO:0002161">
    <property type="term" value="F:aminoacyl-tRNA deacylase activity"/>
    <property type="evidence" value="ECO:0007669"/>
    <property type="project" value="TreeGrafter"/>
</dbReference>
<dbReference type="GO" id="GO:0004813">
    <property type="term" value="F:alanine-tRNA ligase activity"/>
    <property type="evidence" value="ECO:0007669"/>
    <property type="project" value="UniProtKB-UniRule"/>
</dbReference>
<evidence type="ECO:0000256" key="4">
    <source>
        <dbReference type="ARBA" id="ARBA00008785"/>
    </source>
</evidence>